<feature type="domain" description="Phytocyanin" evidence="13">
    <location>
        <begin position="22"/>
        <end position="121"/>
    </location>
</feature>
<keyword evidence="9" id="KW-0472">Membrane</keyword>
<evidence type="ECO:0000259" key="13">
    <source>
        <dbReference type="PROSITE" id="PS51485"/>
    </source>
</evidence>
<evidence type="ECO:0000256" key="8">
    <source>
        <dbReference type="ARBA" id="ARBA00023008"/>
    </source>
</evidence>
<evidence type="ECO:0000313" key="15">
    <source>
        <dbReference type="Proteomes" id="UP000594638"/>
    </source>
</evidence>
<keyword evidence="5 12" id="KW-0732">Signal</keyword>
<comment type="caution">
    <text evidence="14">The sequence shown here is derived from an EMBL/GenBank/DDBJ whole genome shotgun (WGS) entry which is preliminary data.</text>
</comment>
<dbReference type="Gene3D" id="2.60.40.420">
    <property type="entry name" value="Cupredoxins - blue copper proteins"/>
    <property type="match status" value="1"/>
</dbReference>
<proteinExistence type="predicted"/>
<keyword evidence="7" id="KW-1133">Transmembrane helix</keyword>
<evidence type="ECO:0000256" key="6">
    <source>
        <dbReference type="ARBA" id="ARBA00022982"/>
    </source>
</evidence>
<dbReference type="Pfam" id="PF02298">
    <property type="entry name" value="Cu_bind_like"/>
    <property type="match status" value="1"/>
</dbReference>
<evidence type="ECO:0000256" key="9">
    <source>
        <dbReference type="ARBA" id="ARBA00023136"/>
    </source>
</evidence>
<sequence length="158" mass="16973">MASKAFLIAILISMVAVPSMATYYVVGDDAGWQVGVNYNEWAAGKKFYVGDTIVFMYQQGYENVLKVDGPTFQKCVASNTTGLLTSGNDVILFGTPGKKWYISTVDDHCSKGVKLVVTVWEAEAPAPTPIPPQTRGSSGASEVSPIKSLGRMLKMILA</sequence>
<keyword evidence="8" id="KW-0186">Copper</keyword>
<feature type="signal peptide" evidence="12">
    <location>
        <begin position="1"/>
        <end position="21"/>
    </location>
</feature>
<keyword evidence="6" id="KW-0249">Electron transport</keyword>
<dbReference type="GO" id="GO:0046872">
    <property type="term" value="F:metal ion binding"/>
    <property type="evidence" value="ECO:0007669"/>
    <property type="project" value="UniProtKB-KW"/>
</dbReference>
<reference evidence="14 15" key="1">
    <citation type="submission" date="2019-12" db="EMBL/GenBank/DDBJ databases">
        <authorList>
            <person name="Alioto T."/>
            <person name="Alioto T."/>
            <person name="Gomez Garrido J."/>
        </authorList>
    </citation>
    <scope>NUCLEOTIDE SEQUENCE [LARGE SCALE GENOMIC DNA]</scope>
</reference>
<name>A0A8S0TQJ7_OLEEU</name>
<dbReference type="Gramene" id="OE9A073584T1">
    <property type="protein sequence ID" value="OE9A073584C1"/>
    <property type="gene ID" value="OE9A073584"/>
</dbReference>
<dbReference type="PANTHER" id="PTHR33021">
    <property type="entry name" value="BLUE COPPER PROTEIN"/>
    <property type="match status" value="1"/>
</dbReference>
<dbReference type="EMBL" id="CACTIH010007248">
    <property type="protein sequence ID" value="CAA3005638.1"/>
    <property type="molecule type" value="Genomic_DNA"/>
</dbReference>
<keyword evidence="4" id="KW-0479">Metal-binding</keyword>
<evidence type="ECO:0000256" key="7">
    <source>
        <dbReference type="ARBA" id="ARBA00022989"/>
    </source>
</evidence>
<dbReference type="GO" id="GO:0009610">
    <property type="term" value="P:response to symbiotic fungus"/>
    <property type="evidence" value="ECO:0007669"/>
    <property type="project" value="UniProtKB-ARBA"/>
</dbReference>
<dbReference type="CDD" id="cd04216">
    <property type="entry name" value="Phytocyanin"/>
    <property type="match status" value="1"/>
</dbReference>
<dbReference type="InterPro" id="IPR008972">
    <property type="entry name" value="Cupredoxin"/>
</dbReference>
<dbReference type="SUPFAM" id="SSF49503">
    <property type="entry name" value="Cupredoxins"/>
    <property type="match status" value="1"/>
</dbReference>
<dbReference type="InterPro" id="IPR003245">
    <property type="entry name" value="Phytocyanin_dom"/>
</dbReference>
<evidence type="ECO:0000256" key="10">
    <source>
        <dbReference type="ARBA" id="ARBA00023157"/>
    </source>
</evidence>
<evidence type="ECO:0000256" key="4">
    <source>
        <dbReference type="ARBA" id="ARBA00022723"/>
    </source>
</evidence>
<gene>
    <name evidence="14" type="ORF">OLEA9_A073584</name>
</gene>
<organism evidence="14 15">
    <name type="scientific">Olea europaea subsp. europaea</name>
    <dbReference type="NCBI Taxonomy" id="158383"/>
    <lineage>
        <taxon>Eukaryota</taxon>
        <taxon>Viridiplantae</taxon>
        <taxon>Streptophyta</taxon>
        <taxon>Embryophyta</taxon>
        <taxon>Tracheophyta</taxon>
        <taxon>Spermatophyta</taxon>
        <taxon>Magnoliopsida</taxon>
        <taxon>eudicotyledons</taxon>
        <taxon>Gunneridae</taxon>
        <taxon>Pentapetalae</taxon>
        <taxon>asterids</taxon>
        <taxon>lamiids</taxon>
        <taxon>Lamiales</taxon>
        <taxon>Oleaceae</taxon>
        <taxon>Oleeae</taxon>
        <taxon>Olea</taxon>
    </lineage>
</organism>
<keyword evidence="3" id="KW-0812">Transmembrane</keyword>
<feature type="chain" id="PRO_5035947792" evidence="12">
    <location>
        <begin position="22"/>
        <end position="158"/>
    </location>
</feature>
<evidence type="ECO:0000256" key="5">
    <source>
        <dbReference type="ARBA" id="ARBA00022729"/>
    </source>
</evidence>
<keyword evidence="15" id="KW-1185">Reference proteome</keyword>
<dbReference type="PANTHER" id="PTHR33021:SF533">
    <property type="entry name" value="PHYTOCYANIN DOMAIN-CONTAINING PROTEIN"/>
    <property type="match status" value="1"/>
</dbReference>
<keyword evidence="10" id="KW-1015">Disulfide bond</keyword>
<protein>
    <submittedName>
        <fullName evidence="14">Basic blue -like</fullName>
    </submittedName>
</protein>
<dbReference type="GO" id="GO:0005886">
    <property type="term" value="C:plasma membrane"/>
    <property type="evidence" value="ECO:0007669"/>
    <property type="project" value="TreeGrafter"/>
</dbReference>
<dbReference type="PROSITE" id="PS51485">
    <property type="entry name" value="PHYTOCYANIN"/>
    <property type="match status" value="1"/>
</dbReference>
<dbReference type="OrthoDB" id="904961at2759"/>
<dbReference type="AlphaFoldDB" id="A0A8S0TQJ7"/>
<dbReference type="Proteomes" id="UP000594638">
    <property type="component" value="Unassembled WGS sequence"/>
</dbReference>
<keyword evidence="11" id="KW-0325">Glycoprotein</keyword>
<evidence type="ECO:0000256" key="3">
    <source>
        <dbReference type="ARBA" id="ARBA00022692"/>
    </source>
</evidence>
<evidence type="ECO:0000256" key="12">
    <source>
        <dbReference type="SAM" id="SignalP"/>
    </source>
</evidence>
<accession>A0A8S0TQJ7</accession>
<dbReference type="InterPro" id="IPR039391">
    <property type="entry name" value="Phytocyanin-like"/>
</dbReference>
<evidence type="ECO:0000313" key="14">
    <source>
        <dbReference type="EMBL" id="CAA3005638.1"/>
    </source>
</evidence>
<evidence type="ECO:0000256" key="1">
    <source>
        <dbReference type="ARBA" id="ARBA00004479"/>
    </source>
</evidence>
<dbReference type="GO" id="GO:0009055">
    <property type="term" value="F:electron transfer activity"/>
    <property type="evidence" value="ECO:0007669"/>
    <property type="project" value="InterPro"/>
</dbReference>
<evidence type="ECO:0000256" key="11">
    <source>
        <dbReference type="ARBA" id="ARBA00023180"/>
    </source>
</evidence>
<comment type="subcellular location">
    <subcellularLocation>
        <location evidence="1">Membrane</location>
        <topology evidence="1">Single-pass type I membrane protein</topology>
    </subcellularLocation>
</comment>
<dbReference type="FunFam" id="2.60.40.420:FF:000067">
    <property type="entry name" value="Cupredoxin superfamily protein"/>
    <property type="match status" value="1"/>
</dbReference>
<evidence type="ECO:0000256" key="2">
    <source>
        <dbReference type="ARBA" id="ARBA00022448"/>
    </source>
</evidence>
<keyword evidence="2" id="KW-0813">Transport</keyword>